<name>A0A9P0B8H5_BRAAE</name>
<gene>
    <name evidence="2" type="ORF">MELIAE_LOCUS8456</name>
</gene>
<dbReference type="InterPro" id="IPR002937">
    <property type="entry name" value="Amino_oxidase"/>
</dbReference>
<dbReference type="Pfam" id="PF01593">
    <property type="entry name" value="Amino_oxidase"/>
    <property type="match status" value="1"/>
</dbReference>
<evidence type="ECO:0000259" key="1">
    <source>
        <dbReference type="Pfam" id="PF01593"/>
    </source>
</evidence>
<feature type="domain" description="Amine oxidase" evidence="1">
    <location>
        <begin position="72"/>
        <end position="517"/>
    </location>
</feature>
<dbReference type="AlphaFoldDB" id="A0A9P0B8H5"/>
<evidence type="ECO:0000313" key="3">
    <source>
        <dbReference type="Proteomes" id="UP001154078"/>
    </source>
</evidence>
<proteinExistence type="predicted"/>
<dbReference type="Proteomes" id="UP001154078">
    <property type="component" value="Chromosome 5"/>
</dbReference>
<dbReference type="InterPro" id="IPR050281">
    <property type="entry name" value="Flavin_monoamine_oxidase"/>
</dbReference>
<dbReference type="InterPro" id="IPR036188">
    <property type="entry name" value="FAD/NAD-bd_sf"/>
</dbReference>
<dbReference type="Gene3D" id="3.50.50.60">
    <property type="entry name" value="FAD/NAD(P)-binding domain"/>
    <property type="match status" value="1"/>
</dbReference>
<dbReference type="SUPFAM" id="SSF54373">
    <property type="entry name" value="FAD-linked reductases, C-terminal domain"/>
    <property type="match status" value="1"/>
</dbReference>
<organism evidence="2 3">
    <name type="scientific">Brassicogethes aeneus</name>
    <name type="common">Rape pollen beetle</name>
    <name type="synonym">Meligethes aeneus</name>
    <dbReference type="NCBI Taxonomy" id="1431903"/>
    <lineage>
        <taxon>Eukaryota</taxon>
        <taxon>Metazoa</taxon>
        <taxon>Ecdysozoa</taxon>
        <taxon>Arthropoda</taxon>
        <taxon>Hexapoda</taxon>
        <taxon>Insecta</taxon>
        <taxon>Pterygota</taxon>
        <taxon>Neoptera</taxon>
        <taxon>Endopterygota</taxon>
        <taxon>Coleoptera</taxon>
        <taxon>Polyphaga</taxon>
        <taxon>Cucujiformia</taxon>
        <taxon>Nitidulidae</taxon>
        <taxon>Meligethinae</taxon>
        <taxon>Brassicogethes</taxon>
    </lineage>
</organism>
<dbReference type="OrthoDB" id="5046242at2759"/>
<dbReference type="GO" id="GO:0046592">
    <property type="term" value="F:polyamine oxidase activity"/>
    <property type="evidence" value="ECO:0007669"/>
    <property type="project" value="TreeGrafter"/>
</dbReference>
<dbReference type="PANTHER" id="PTHR10742">
    <property type="entry name" value="FLAVIN MONOAMINE OXIDASE"/>
    <property type="match status" value="1"/>
</dbReference>
<dbReference type="EMBL" id="OV121136">
    <property type="protein sequence ID" value="CAH0557847.1"/>
    <property type="molecule type" value="Genomic_DNA"/>
</dbReference>
<dbReference type="Gene3D" id="3.90.660.10">
    <property type="match status" value="1"/>
</dbReference>
<dbReference type="SUPFAM" id="SSF51905">
    <property type="entry name" value="FAD/NAD(P)-binding domain"/>
    <property type="match status" value="1"/>
</dbReference>
<accession>A0A9P0B8H5</accession>
<evidence type="ECO:0000313" key="2">
    <source>
        <dbReference type="EMBL" id="CAH0557847.1"/>
    </source>
</evidence>
<reference evidence="2" key="1">
    <citation type="submission" date="2021-12" db="EMBL/GenBank/DDBJ databases">
        <authorList>
            <person name="King R."/>
        </authorList>
    </citation>
    <scope>NUCLEOTIDE SEQUENCE</scope>
</reference>
<protein>
    <recommendedName>
        <fullName evidence="1">Amine oxidase domain-containing protein</fullName>
    </recommendedName>
</protein>
<keyword evidence="3" id="KW-1185">Reference proteome</keyword>
<sequence>MFNTLKITLNTKHFKQLKLLRNAIRSLTLKKDCKDETKEEKKDVGPKDGKLIDCILSTCIHKPSIIIIGAGMAGLSAAERLAACDLTNFTILEATERPGGRIHSCWMDNVITELGCSQITGASTINSVYNLAAREGLKTQRNGSTSLVLTSDGKAIEDCLANMVYRAFLPIQLEAGKVFSMNCGKDYGSLKDFLTLRIDQEIQKFPENFRYDVHRTFYGLLNCLTSSVGEDLSKVSADNYGSKVFIPGGNCILPDGLVHVLTPLLKNLPEKCIKYRKPVGIIKWGADLIKTKGPRVLVQCCDGECYGADYVIVTVPLGVLKDKANTMFCPKLPQCKLEAINKLGFGHINRIFLKYNPPFWVRGGGNINLAWSHDELRDQSNWAKSVSCIEELPNSDKYLQVTIAGEDAELMEEATDEEVVKRITKLLRQFTGDPTVPYPTAILRSTWSSHRYFCGANSYIKLNSHIGHQTDLGSPIPDMHSEECPVLLFAGEATIPGHYGTLHGARLSGIREADRIMQLTKKMAGPPIAAKAIC</sequence>
<dbReference type="PANTHER" id="PTHR10742:SF416">
    <property type="entry name" value="SPERMINE OXIDASE"/>
    <property type="match status" value="1"/>
</dbReference>